<dbReference type="EMBL" id="JAUJYO010000012">
    <property type="protein sequence ID" value="KAK1302949.1"/>
    <property type="molecule type" value="Genomic_DNA"/>
</dbReference>
<dbReference type="AlphaFoldDB" id="A0AAV9DQ40"/>
<sequence>MATLQKFKILARQCTTAAGTMSPSRSPLPSASPSSPGFHLRRHRNRKTLRGLLSRSSSSSSSSRRCRGEIPLPHRPSRSLKDLFVSSPPPSSRGAAPTIPEMATAEEGGGRGRRFGIEGIGWGVRRAGPRIGSAGLRGRLLRRAWRPVLVAIPE</sequence>
<evidence type="ECO:0000313" key="2">
    <source>
        <dbReference type="EMBL" id="KAK1302949.1"/>
    </source>
</evidence>
<reference evidence="2" key="2">
    <citation type="submission" date="2023-06" db="EMBL/GenBank/DDBJ databases">
        <authorList>
            <person name="Ma L."/>
            <person name="Liu K.-W."/>
            <person name="Li Z."/>
            <person name="Hsiao Y.-Y."/>
            <person name="Qi Y."/>
            <person name="Fu T."/>
            <person name="Tang G."/>
            <person name="Zhang D."/>
            <person name="Sun W.-H."/>
            <person name="Liu D.-K."/>
            <person name="Li Y."/>
            <person name="Chen G.-Z."/>
            <person name="Liu X.-D."/>
            <person name="Liao X.-Y."/>
            <person name="Jiang Y.-T."/>
            <person name="Yu X."/>
            <person name="Hao Y."/>
            <person name="Huang J."/>
            <person name="Zhao X.-W."/>
            <person name="Ke S."/>
            <person name="Chen Y.-Y."/>
            <person name="Wu W.-L."/>
            <person name="Hsu J.-L."/>
            <person name="Lin Y.-F."/>
            <person name="Huang M.-D."/>
            <person name="Li C.-Y."/>
            <person name="Huang L."/>
            <person name="Wang Z.-W."/>
            <person name="Zhao X."/>
            <person name="Zhong W.-Y."/>
            <person name="Peng D.-H."/>
            <person name="Ahmad S."/>
            <person name="Lan S."/>
            <person name="Zhang J.-S."/>
            <person name="Tsai W.-C."/>
            <person name="Van De Peer Y."/>
            <person name="Liu Z.-J."/>
        </authorList>
    </citation>
    <scope>NUCLEOTIDE SEQUENCE</scope>
    <source>
        <strain evidence="2">CP</strain>
        <tissue evidence="2">Leaves</tissue>
    </source>
</reference>
<feature type="compositionally biased region" description="Basic residues" evidence="1">
    <location>
        <begin position="39"/>
        <end position="49"/>
    </location>
</feature>
<keyword evidence="3" id="KW-1185">Reference proteome</keyword>
<organism evidence="2 3">
    <name type="scientific">Acorus calamus</name>
    <name type="common">Sweet flag</name>
    <dbReference type="NCBI Taxonomy" id="4465"/>
    <lineage>
        <taxon>Eukaryota</taxon>
        <taxon>Viridiplantae</taxon>
        <taxon>Streptophyta</taxon>
        <taxon>Embryophyta</taxon>
        <taxon>Tracheophyta</taxon>
        <taxon>Spermatophyta</taxon>
        <taxon>Magnoliopsida</taxon>
        <taxon>Liliopsida</taxon>
        <taxon>Acoraceae</taxon>
        <taxon>Acorus</taxon>
    </lineage>
</organism>
<reference evidence="2" key="1">
    <citation type="journal article" date="2023" name="Nat. Commun.">
        <title>Diploid and tetraploid genomes of Acorus and the evolution of monocots.</title>
        <authorList>
            <person name="Ma L."/>
            <person name="Liu K.W."/>
            <person name="Li Z."/>
            <person name="Hsiao Y.Y."/>
            <person name="Qi Y."/>
            <person name="Fu T."/>
            <person name="Tang G.D."/>
            <person name="Zhang D."/>
            <person name="Sun W.H."/>
            <person name="Liu D.K."/>
            <person name="Li Y."/>
            <person name="Chen G.Z."/>
            <person name="Liu X.D."/>
            <person name="Liao X.Y."/>
            <person name="Jiang Y.T."/>
            <person name="Yu X."/>
            <person name="Hao Y."/>
            <person name="Huang J."/>
            <person name="Zhao X.W."/>
            <person name="Ke S."/>
            <person name="Chen Y.Y."/>
            <person name="Wu W.L."/>
            <person name="Hsu J.L."/>
            <person name="Lin Y.F."/>
            <person name="Huang M.D."/>
            <person name="Li C.Y."/>
            <person name="Huang L."/>
            <person name="Wang Z.W."/>
            <person name="Zhao X."/>
            <person name="Zhong W.Y."/>
            <person name="Peng D.H."/>
            <person name="Ahmad S."/>
            <person name="Lan S."/>
            <person name="Zhang J.S."/>
            <person name="Tsai W.C."/>
            <person name="Van de Peer Y."/>
            <person name="Liu Z.J."/>
        </authorList>
    </citation>
    <scope>NUCLEOTIDE SEQUENCE</scope>
    <source>
        <strain evidence="2">CP</strain>
    </source>
</reference>
<evidence type="ECO:0000256" key="1">
    <source>
        <dbReference type="SAM" id="MobiDB-lite"/>
    </source>
</evidence>
<dbReference type="Proteomes" id="UP001180020">
    <property type="component" value="Unassembled WGS sequence"/>
</dbReference>
<dbReference type="PANTHER" id="PTHR34542">
    <property type="entry name" value="OS08G0359900 PROTEIN"/>
    <property type="match status" value="1"/>
</dbReference>
<feature type="region of interest" description="Disordered" evidence="1">
    <location>
        <begin position="16"/>
        <end position="112"/>
    </location>
</feature>
<protein>
    <submittedName>
        <fullName evidence="2">Uncharacterized protein</fullName>
    </submittedName>
</protein>
<feature type="compositionally biased region" description="Low complexity" evidence="1">
    <location>
        <begin position="54"/>
        <end position="63"/>
    </location>
</feature>
<name>A0AAV9DQ40_ACOCL</name>
<gene>
    <name evidence="2" type="ORF">QJS10_CPB12g00486</name>
</gene>
<proteinExistence type="predicted"/>
<feature type="compositionally biased region" description="Low complexity" evidence="1">
    <location>
        <begin position="22"/>
        <end position="36"/>
    </location>
</feature>
<accession>A0AAV9DQ40</accession>
<comment type="caution">
    <text evidence="2">The sequence shown here is derived from an EMBL/GenBank/DDBJ whole genome shotgun (WGS) entry which is preliminary data.</text>
</comment>
<dbReference type="PANTHER" id="PTHR34542:SF1">
    <property type="entry name" value="OS08G0359900 PROTEIN"/>
    <property type="match status" value="1"/>
</dbReference>
<evidence type="ECO:0000313" key="3">
    <source>
        <dbReference type="Proteomes" id="UP001180020"/>
    </source>
</evidence>